<evidence type="ECO:0000259" key="14">
    <source>
        <dbReference type="Pfam" id="PF16654"/>
    </source>
</evidence>
<dbReference type="EC" id="1.4.1.16" evidence="4 12"/>
<dbReference type="GO" id="GO:0019877">
    <property type="term" value="P:diaminopimelate biosynthetic process"/>
    <property type="evidence" value="ECO:0007669"/>
    <property type="project" value="UniProtKB-UniRule"/>
</dbReference>
<dbReference type="CDD" id="cd02270">
    <property type="entry name" value="meso-DAPDH_N"/>
    <property type="match status" value="1"/>
</dbReference>
<evidence type="ECO:0000313" key="15">
    <source>
        <dbReference type="EMBL" id="HIY26825.1"/>
    </source>
</evidence>
<evidence type="ECO:0000256" key="12">
    <source>
        <dbReference type="PIRNR" id="PIRNR025648"/>
    </source>
</evidence>
<comment type="similarity">
    <text evidence="2 12">Belongs to the diaminopimelate dehydrogenase family.</text>
</comment>
<keyword evidence="10 12" id="KW-0457">Lysine biosynthesis</keyword>
<name>A0A9D1YDP3_9FIRM</name>
<dbReference type="GO" id="GO:0000166">
    <property type="term" value="F:nucleotide binding"/>
    <property type="evidence" value="ECO:0007669"/>
    <property type="project" value="UniProtKB-KW"/>
</dbReference>
<evidence type="ECO:0000313" key="16">
    <source>
        <dbReference type="Proteomes" id="UP000823915"/>
    </source>
</evidence>
<reference evidence="15" key="2">
    <citation type="submission" date="2021-04" db="EMBL/GenBank/DDBJ databases">
        <authorList>
            <person name="Gilroy R."/>
        </authorList>
    </citation>
    <scope>NUCLEOTIDE SEQUENCE</scope>
    <source>
        <strain evidence="15">1282</strain>
    </source>
</reference>
<keyword evidence="8 12" id="KW-0220">Diaminopimelate biosynthesis</keyword>
<dbReference type="Gene3D" id="3.40.50.720">
    <property type="entry name" value="NAD(P)-binding Rossmann-like Domain"/>
    <property type="match status" value="1"/>
</dbReference>
<dbReference type="AlphaFoldDB" id="A0A9D1YDP3"/>
<organism evidence="15 16">
    <name type="scientific">Candidatus Acutalibacter pullistercoris</name>
    <dbReference type="NCBI Taxonomy" id="2838418"/>
    <lineage>
        <taxon>Bacteria</taxon>
        <taxon>Bacillati</taxon>
        <taxon>Bacillota</taxon>
        <taxon>Clostridia</taxon>
        <taxon>Eubacteriales</taxon>
        <taxon>Acutalibacteraceae</taxon>
        <taxon>Acutalibacter</taxon>
    </lineage>
</organism>
<dbReference type="SUPFAM" id="SSF51735">
    <property type="entry name" value="NAD(P)-binding Rossmann-fold domains"/>
    <property type="match status" value="2"/>
</dbReference>
<feature type="binding site" evidence="13">
    <location>
        <position position="198"/>
    </location>
    <ligand>
        <name>substrate</name>
    </ligand>
</feature>
<feature type="binding site" evidence="13">
    <location>
        <begin position="91"/>
        <end position="93"/>
    </location>
    <ligand>
        <name>NADP(+)</name>
        <dbReference type="ChEBI" id="CHEBI:58349"/>
    </ligand>
</feature>
<evidence type="ECO:0000256" key="11">
    <source>
        <dbReference type="ARBA" id="ARBA00052023"/>
    </source>
</evidence>
<feature type="domain" description="Meso-diaminopimelate D-dehydrogenase C-terminal" evidence="14">
    <location>
        <begin position="121"/>
        <end position="276"/>
    </location>
</feature>
<keyword evidence="9 12" id="KW-0560">Oxidoreductase</keyword>
<dbReference type="InterPro" id="IPR036291">
    <property type="entry name" value="NAD(P)-bd_dom_sf"/>
</dbReference>
<dbReference type="Pfam" id="PF16654">
    <property type="entry name" value="DAPDH_C"/>
    <property type="match status" value="1"/>
</dbReference>
<dbReference type="GO" id="GO:0009089">
    <property type="term" value="P:lysine biosynthetic process via diaminopimelate"/>
    <property type="evidence" value="ECO:0007669"/>
    <property type="project" value="UniProtKB-UniRule"/>
</dbReference>
<keyword evidence="7 12" id="KW-0521">NADP</keyword>
<feature type="binding site" evidence="13">
    <location>
        <position position="277"/>
    </location>
    <ligand>
        <name>substrate</name>
    </ligand>
</feature>
<comment type="catalytic activity">
    <reaction evidence="11 12">
        <text>meso-2,6-diaminopimelate + NADP(+) + H2O = (S)-2-amino-6-oxoheptanedioate + NH4(+) + NADPH + H(+)</text>
        <dbReference type="Rhea" id="RHEA:13561"/>
        <dbReference type="ChEBI" id="CHEBI:15377"/>
        <dbReference type="ChEBI" id="CHEBI:15378"/>
        <dbReference type="ChEBI" id="CHEBI:28938"/>
        <dbReference type="ChEBI" id="CHEBI:57783"/>
        <dbReference type="ChEBI" id="CHEBI:57791"/>
        <dbReference type="ChEBI" id="CHEBI:58349"/>
        <dbReference type="ChEBI" id="CHEBI:58556"/>
        <dbReference type="EC" id="1.4.1.16"/>
    </reaction>
</comment>
<evidence type="ECO:0000256" key="9">
    <source>
        <dbReference type="ARBA" id="ARBA00023002"/>
    </source>
</evidence>
<gene>
    <name evidence="15" type="ORF">H9838_06590</name>
</gene>
<dbReference type="PIRSF" id="PIRSF025648">
    <property type="entry name" value="DDH"/>
    <property type="match status" value="1"/>
</dbReference>
<feature type="binding site" evidence="13">
    <location>
        <begin position="120"/>
        <end position="124"/>
    </location>
    <ligand>
        <name>NADP(+)</name>
        <dbReference type="ChEBI" id="CHEBI:58349"/>
    </ligand>
</feature>
<dbReference type="InterPro" id="IPR032094">
    <property type="entry name" value="Meso-DAP_DH_C"/>
</dbReference>
<evidence type="ECO:0000256" key="5">
    <source>
        <dbReference type="ARBA" id="ARBA00021654"/>
    </source>
</evidence>
<evidence type="ECO:0000256" key="13">
    <source>
        <dbReference type="PIRSR" id="PIRSR025648-1"/>
    </source>
</evidence>
<protein>
    <recommendedName>
        <fullName evidence="5 12">Meso-diaminopimelate D-dehydrogenase</fullName>
        <shortName evidence="12">DAPDH</shortName>
        <shortName evidence="12">Meso-DAP dehydrogenase</shortName>
        <ecNumber evidence="4 12">1.4.1.16</ecNumber>
    </recommendedName>
</protein>
<feature type="binding site" evidence="13">
    <location>
        <begin position="68"/>
        <end position="71"/>
    </location>
    <ligand>
        <name>NADP(+)</name>
        <dbReference type="ChEBI" id="CHEBI:58349"/>
    </ligand>
</feature>
<dbReference type="InterPro" id="IPR010190">
    <property type="entry name" value="Diaminopimelate_DH_Ddh"/>
</dbReference>
<evidence type="ECO:0000256" key="7">
    <source>
        <dbReference type="ARBA" id="ARBA00022857"/>
    </source>
</evidence>
<dbReference type="NCBIfam" id="TIGR01921">
    <property type="entry name" value="DAP-DH"/>
    <property type="match status" value="1"/>
</dbReference>
<reference evidence="15" key="1">
    <citation type="journal article" date="2021" name="PeerJ">
        <title>Extensive microbial diversity within the chicken gut microbiome revealed by metagenomics and culture.</title>
        <authorList>
            <person name="Gilroy R."/>
            <person name="Ravi A."/>
            <person name="Getino M."/>
            <person name="Pursley I."/>
            <person name="Horton D.L."/>
            <person name="Alikhan N.F."/>
            <person name="Baker D."/>
            <person name="Gharbi K."/>
            <person name="Hall N."/>
            <person name="Watson M."/>
            <person name="Adriaenssens E.M."/>
            <person name="Foster-Nyarko E."/>
            <person name="Jarju S."/>
            <person name="Secka A."/>
            <person name="Antonio M."/>
            <person name="Oren A."/>
            <person name="Chaudhuri R.R."/>
            <person name="La Ragione R."/>
            <person name="Hildebrand F."/>
            <person name="Pallen M.J."/>
        </authorList>
    </citation>
    <scope>NUCLEOTIDE SEQUENCE</scope>
    <source>
        <strain evidence="15">1282</strain>
    </source>
</reference>
<comment type="caution">
    <text evidence="15">The sequence shown here is derived from an EMBL/GenBank/DDBJ whole genome shotgun (WGS) entry which is preliminary data.</text>
</comment>
<comment type="subunit">
    <text evidence="3 12">Homodimer.</text>
</comment>
<evidence type="ECO:0000256" key="3">
    <source>
        <dbReference type="ARBA" id="ARBA00011738"/>
    </source>
</evidence>
<comment type="function">
    <text evidence="12">Catalyzes the reversible NADPH-dependent reductive amination of L-2-amino-6-oxopimelate, the acyclic form of L-tetrahydrodipicolinate, to generate the meso compound, D,L-2,6-diaminopimelate.</text>
</comment>
<evidence type="ECO:0000256" key="4">
    <source>
        <dbReference type="ARBA" id="ARBA00012080"/>
    </source>
</evidence>
<evidence type="ECO:0000256" key="8">
    <source>
        <dbReference type="ARBA" id="ARBA00022915"/>
    </source>
</evidence>
<proteinExistence type="inferred from homology"/>
<evidence type="ECO:0000256" key="2">
    <source>
        <dbReference type="ARBA" id="ARBA00007442"/>
    </source>
</evidence>
<dbReference type="Gene3D" id="3.30.360.10">
    <property type="entry name" value="Dihydrodipicolinate Reductase, domain 2"/>
    <property type="match status" value="1"/>
</dbReference>
<evidence type="ECO:0000256" key="6">
    <source>
        <dbReference type="ARBA" id="ARBA00022605"/>
    </source>
</evidence>
<dbReference type="SUPFAM" id="SSF55347">
    <property type="entry name" value="Glyceraldehyde-3-phosphate dehydrogenase-like, C-terminal domain"/>
    <property type="match status" value="1"/>
</dbReference>
<sequence>MKIRIAIAGYGNLGRGVECAVTRNEDMELVGVFTRRAPGSLKTVTGAPVYHMDQVPAMAQDIDVLVLCGGSANDLPTQTPELARYCNVVDSFDTHAKIPEHFAAVDAAAKKSGKLAVISTGWDPGLFSLSRLYAQAVLPNGRDYTFWGKGVSQGHSDAIRRVPGVKDARQYTIPVEAAMEAVRSGAQPELTTRQKHTRECFVVAEEGADLSAIEQAIKTMPNYFDEYDTTVHFISQEELDRDHKGIPHGGVVLRSGVTGPQGENHHVIEYKLTLDSNPEFTGSVLTAYARAVARLAKEGQTGCKTVFDIAPAYLHPMSPEEQRSHLL</sequence>
<feature type="binding site" evidence="13">
    <location>
        <begin position="34"/>
        <end position="36"/>
    </location>
    <ligand>
        <name>NADP(+)</name>
        <dbReference type="ChEBI" id="CHEBI:58349"/>
    </ligand>
</feature>
<dbReference type="GO" id="GO:0047850">
    <property type="term" value="F:diaminopimelate dehydrogenase activity"/>
    <property type="evidence" value="ECO:0007669"/>
    <property type="project" value="UniProtKB-UniRule"/>
</dbReference>
<feature type="binding site" evidence="13">
    <location>
        <position position="248"/>
    </location>
    <ligand>
        <name>substrate</name>
    </ligand>
</feature>
<comment type="pathway">
    <text evidence="1 12">Amino-acid biosynthesis; L-lysine biosynthesis via DAP pathway; DL-2,6-diaminopimelate from (S)-tetrahydrodipicolinate: step 1/1.</text>
</comment>
<accession>A0A9D1YDP3</accession>
<evidence type="ECO:0000256" key="10">
    <source>
        <dbReference type="ARBA" id="ARBA00023154"/>
    </source>
</evidence>
<feature type="binding site" evidence="13">
    <location>
        <position position="147"/>
    </location>
    <ligand>
        <name>substrate</name>
    </ligand>
</feature>
<dbReference type="EMBL" id="DXDU01000107">
    <property type="protein sequence ID" value="HIY26825.1"/>
    <property type="molecule type" value="Genomic_DNA"/>
</dbReference>
<feature type="binding site" evidence="13">
    <location>
        <begin position="10"/>
        <end position="13"/>
    </location>
    <ligand>
        <name>NADP(+)</name>
        <dbReference type="ChEBI" id="CHEBI:58349"/>
    </ligand>
</feature>
<feature type="binding site" evidence="13">
    <location>
        <position position="172"/>
    </location>
    <ligand>
        <name>substrate</name>
    </ligand>
</feature>
<keyword evidence="6 12" id="KW-0028">Amino-acid biosynthesis</keyword>
<keyword evidence="13" id="KW-0547">Nucleotide-binding</keyword>
<dbReference type="Proteomes" id="UP000823915">
    <property type="component" value="Unassembled WGS sequence"/>
</dbReference>
<evidence type="ECO:0000256" key="1">
    <source>
        <dbReference type="ARBA" id="ARBA00004896"/>
    </source>
</evidence>